<accession>X0YL93</accession>
<gene>
    <name evidence="1" type="ORF">S01H4_06753</name>
</gene>
<dbReference type="InterPro" id="IPR017853">
    <property type="entry name" value="GH"/>
</dbReference>
<evidence type="ECO:0000313" key="1">
    <source>
        <dbReference type="EMBL" id="GAG56840.1"/>
    </source>
</evidence>
<dbReference type="Gene3D" id="3.20.20.80">
    <property type="entry name" value="Glycosidases"/>
    <property type="match status" value="1"/>
</dbReference>
<dbReference type="AlphaFoldDB" id="X0YL93"/>
<proteinExistence type="predicted"/>
<dbReference type="EMBL" id="BART01002126">
    <property type="protein sequence ID" value="GAG56840.1"/>
    <property type="molecule type" value="Genomic_DNA"/>
</dbReference>
<feature type="non-terminal residue" evidence="1">
    <location>
        <position position="1"/>
    </location>
</feature>
<protein>
    <submittedName>
        <fullName evidence="1">Uncharacterized protein</fullName>
    </submittedName>
</protein>
<sequence length="148" mass="16885">PLVYVDMVVQSGVNFDAFGLQMQFGKNQAGMHIRDMMHISGVMDYFGPIAKPLCITYVEVPSENGSGLQEPEVAGIWHHEWNEARQGRWIEQFYKIALSKPFVDRVTYSNLTDAKDSTIANSGLLTEQLERKKSFRALKKLQEDIFSR</sequence>
<organism evidence="1">
    <name type="scientific">marine sediment metagenome</name>
    <dbReference type="NCBI Taxonomy" id="412755"/>
    <lineage>
        <taxon>unclassified sequences</taxon>
        <taxon>metagenomes</taxon>
        <taxon>ecological metagenomes</taxon>
    </lineage>
</organism>
<comment type="caution">
    <text evidence="1">The sequence shown here is derived from an EMBL/GenBank/DDBJ whole genome shotgun (WGS) entry which is preliminary data.</text>
</comment>
<name>X0YL93_9ZZZZ</name>
<reference evidence="1" key="1">
    <citation type="journal article" date="2014" name="Front. Microbiol.">
        <title>High frequency of phylogenetically diverse reductive dehalogenase-homologous genes in deep subseafloor sedimentary metagenomes.</title>
        <authorList>
            <person name="Kawai M."/>
            <person name="Futagami T."/>
            <person name="Toyoda A."/>
            <person name="Takaki Y."/>
            <person name="Nishi S."/>
            <person name="Hori S."/>
            <person name="Arai W."/>
            <person name="Tsubouchi T."/>
            <person name="Morono Y."/>
            <person name="Uchiyama I."/>
            <person name="Ito T."/>
            <person name="Fujiyama A."/>
            <person name="Inagaki F."/>
            <person name="Takami H."/>
        </authorList>
    </citation>
    <scope>NUCLEOTIDE SEQUENCE</scope>
    <source>
        <strain evidence="1">Expedition CK06-06</strain>
    </source>
</reference>
<dbReference type="SUPFAM" id="SSF51445">
    <property type="entry name" value="(Trans)glycosidases"/>
    <property type="match status" value="1"/>
</dbReference>